<feature type="compositionally biased region" description="Basic and acidic residues" evidence="1">
    <location>
        <begin position="316"/>
        <end position="330"/>
    </location>
</feature>
<name>A0A3D9LK91_9FLAO</name>
<evidence type="ECO:0000313" key="3">
    <source>
        <dbReference type="Proteomes" id="UP000256919"/>
    </source>
</evidence>
<dbReference type="RefSeq" id="WP_115813061.1">
    <property type="nucleotide sequence ID" value="NZ_QREI01000020.1"/>
</dbReference>
<evidence type="ECO:0000256" key="1">
    <source>
        <dbReference type="SAM" id="MobiDB-lite"/>
    </source>
</evidence>
<feature type="region of interest" description="Disordered" evidence="1">
    <location>
        <begin position="316"/>
        <end position="336"/>
    </location>
</feature>
<sequence length="336" mass="40153">MKINIDNIIIEIEPELLSVFHQPINVFSTDNLIVSTKISEYKNVIINLKISLENDIWNVPYLLQFKKDLKEIFIEKYSDIFIELSTNINDDDEELNKYIPSKTDIFEFSLTRYLNKPYFEIFENNFNESVFKLLNYIDTINSSSISKQNYEFIDKSSFFNFNAQEIENIELNEKFVIREYRIRDIKFDDISNFKKYHKDKWKVPHLNFKKLDFNIAKVSCIGTVPNDNGWSYELIENDGSLKIIIPEKYYSKYIPNFEEITPYLDLSSNGSSEFNDFQGANIFSGTYKECYSTLNNSKELYKLEFDLLRKREEAKERAQYNSDKDEERLRQSRWNY</sequence>
<protein>
    <submittedName>
        <fullName evidence="2">Uncharacterized protein</fullName>
    </submittedName>
</protein>
<dbReference type="AlphaFoldDB" id="A0A3D9LK91"/>
<evidence type="ECO:0000313" key="2">
    <source>
        <dbReference type="EMBL" id="REE07612.1"/>
    </source>
</evidence>
<organism evidence="2 3">
    <name type="scientific">Winogradskyella pacifica</name>
    <dbReference type="NCBI Taxonomy" id="664642"/>
    <lineage>
        <taxon>Bacteria</taxon>
        <taxon>Pseudomonadati</taxon>
        <taxon>Bacteroidota</taxon>
        <taxon>Flavobacteriia</taxon>
        <taxon>Flavobacteriales</taxon>
        <taxon>Flavobacteriaceae</taxon>
        <taxon>Winogradskyella</taxon>
    </lineage>
</organism>
<comment type="caution">
    <text evidence="2">The sequence shown here is derived from an EMBL/GenBank/DDBJ whole genome shotgun (WGS) entry which is preliminary data.</text>
</comment>
<dbReference type="Proteomes" id="UP000256919">
    <property type="component" value="Unassembled WGS sequence"/>
</dbReference>
<proteinExistence type="predicted"/>
<accession>A0A3D9LK91</accession>
<gene>
    <name evidence="2" type="ORF">DFQ09_1202</name>
</gene>
<reference evidence="2 3" key="1">
    <citation type="submission" date="2018-07" db="EMBL/GenBank/DDBJ databases">
        <title>Genomic Encyclopedia of Type Strains, Phase III (KMG-III): the genomes of soil and plant-associated and newly described type strains.</title>
        <authorList>
            <person name="Whitman W."/>
        </authorList>
    </citation>
    <scope>NUCLEOTIDE SEQUENCE [LARGE SCALE GENOMIC DNA]</scope>
    <source>
        <strain evidence="2 3">CECT 7948</strain>
    </source>
</reference>
<keyword evidence="3" id="KW-1185">Reference proteome</keyword>
<dbReference type="EMBL" id="QREI01000020">
    <property type="protein sequence ID" value="REE07612.1"/>
    <property type="molecule type" value="Genomic_DNA"/>
</dbReference>